<evidence type="ECO:0000313" key="10">
    <source>
        <dbReference type="Proteomes" id="UP001548189"/>
    </source>
</evidence>
<evidence type="ECO:0000256" key="3">
    <source>
        <dbReference type="ARBA" id="ARBA00022679"/>
    </source>
</evidence>
<organism evidence="9 10">
    <name type="scientific">Aliikangiella maris</name>
    <dbReference type="NCBI Taxonomy" id="3162458"/>
    <lineage>
        <taxon>Bacteria</taxon>
        <taxon>Pseudomonadati</taxon>
        <taxon>Pseudomonadota</taxon>
        <taxon>Gammaproteobacteria</taxon>
        <taxon>Oceanospirillales</taxon>
        <taxon>Pleioneaceae</taxon>
        <taxon>Aliikangiella</taxon>
    </lineage>
</organism>
<dbReference type="EMBL" id="JBEVCJ010000001">
    <property type="protein sequence ID" value="MET1253769.1"/>
    <property type="molecule type" value="Genomic_DNA"/>
</dbReference>
<feature type="domain" description="Bacterial sugar transferase" evidence="8">
    <location>
        <begin position="22"/>
        <end position="206"/>
    </location>
</feature>
<comment type="subcellular location">
    <subcellularLocation>
        <location evidence="1">Membrane</location>
        <topology evidence="1">Multi-pass membrane protein</topology>
    </subcellularLocation>
</comment>
<evidence type="ECO:0000259" key="8">
    <source>
        <dbReference type="Pfam" id="PF02397"/>
    </source>
</evidence>
<dbReference type="RefSeq" id="WP_353873311.1">
    <property type="nucleotide sequence ID" value="NZ_JBEVCJ010000001.1"/>
</dbReference>
<evidence type="ECO:0000256" key="2">
    <source>
        <dbReference type="ARBA" id="ARBA00006464"/>
    </source>
</evidence>
<comment type="similarity">
    <text evidence="2">Belongs to the bacterial sugar transferase family.</text>
</comment>
<name>A0ABV2BP90_9GAMM</name>
<keyword evidence="5 7" id="KW-1133">Transmembrane helix</keyword>
<keyword evidence="3" id="KW-0808">Transferase</keyword>
<dbReference type="PANTHER" id="PTHR30576:SF0">
    <property type="entry name" value="UNDECAPRENYL-PHOSPHATE N-ACETYLGALACTOSAMINYL 1-PHOSPHATE TRANSFERASE-RELATED"/>
    <property type="match status" value="1"/>
</dbReference>
<reference evidence="9 10" key="1">
    <citation type="submission" date="2024-06" db="EMBL/GenBank/DDBJ databases">
        <authorList>
            <person name="Li F."/>
        </authorList>
    </citation>
    <scope>NUCLEOTIDE SEQUENCE [LARGE SCALE GENOMIC DNA]</scope>
    <source>
        <strain evidence="9 10">GXAS 311</strain>
    </source>
</reference>
<evidence type="ECO:0000256" key="7">
    <source>
        <dbReference type="SAM" id="Phobius"/>
    </source>
</evidence>
<evidence type="ECO:0000256" key="5">
    <source>
        <dbReference type="ARBA" id="ARBA00022989"/>
    </source>
</evidence>
<keyword evidence="10" id="KW-1185">Reference proteome</keyword>
<evidence type="ECO:0000256" key="1">
    <source>
        <dbReference type="ARBA" id="ARBA00004141"/>
    </source>
</evidence>
<accession>A0ABV2BP90</accession>
<keyword evidence="4 7" id="KW-0812">Transmembrane</keyword>
<evidence type="ECO:0000313" key="9">
    <source>
        <dbReference type="EMBL" id="MET1253769.1"/>
    </source>
</evidence>
<dbReference type="Pfam" id="PF02397">
    <property type="entry name" value="Bac_transf"/>
    <property type="match status" value="1"/>
</dbReference>
<dbReference type="Proteomes" id="UP001548189">
    <property type="component" value="Unassembled WGS sequence"/>
</dbReference>
<protein>
    <submittedName>
        <fullName evidence="9">Exopolysaccharide biosynthesis polyprenyl glycosylphosphotransferase</fullName>
    </submittedName>
</protein>
<dbReference type="InterPro" id="IPR003362">
    <property type="entry name" value="Bact_transf"/>
</dbReference>
<keyword evidence="6 7" id="KW-0472">Membrane</keyword>
<proteinExistence type="inferred from homology"/>
<sequence>MHPQRFIFIEGFNQDYTRILIKRMVDILLSSVMLLLSLPLYPVLVVLIKKESGLNAPAFYLQKRVGQDEKVFVIYKFRSMIENAEKLGAQWAAKDDNRVTRIGRIMRKTRVDELPQLLNVLKGDMSFVGPRPERPEFVEKLAENIPYYRMRYRVKPGITGWAQVSYPYGDDIKDAKEKLQFDLYYIKNYSVFLDLAILAQTAQVIIWQKGAR</sequence>
<evidence type="ECO:0000256" key="6">
    <source>
        <dbReference type="ARBA" id="ARBA00023136"/>
    </source>
</evidence>
<feature type="transmembrane region" description="Helical" evidence="7">
    <location>
        <begin position="27"/>
        <end position="48"/>
    </location>
</feature>
<comment type="caution">
    <text evidence="9">The sequence shown here is derived from an EMBL/GenBank/DDBJ whole genome shotgun (WGS) entry which is preliminary data.</text>
</comment>
<gene>
    <name evidence="9" type="ORF">ABVT43_01400</name>
</gene>
<dbReference type="NCBIfam" id="TIGR03025">
    <property type="entry name" value="EPS_sugtrans"/>
    <property type="match status" value="1"/>
</dbReference>
<dbReference type="InterPro" id="IPR017475">
    <property type="entry name" value="EPS_sugar_tfrase"/>
</dbReference>
<dbReference type="PANTHER" id="PTHR30576">
    <property type="entry name" value="COLANIC BIOSYNTHESIS UDP-GLUCOSE LIPID CARRIER TRANSFERASE"/>
    <property type="match status" value="1"/>
</dbReference>
<evidence type="ECO:0000256" key="4">
    <source>
        <dbReference type="ARBA" id="ARBA00022692"/>
    </source>
</evidence>